<organism evidence="1 2">
    <name type="scientific">Paenibacillus lactis</name>
    <dbReference type="NCBI Taxonomy" id="228574"/>
    <lineage>
        <taxon>Bacteria</taxon>
        <taxon>Bacillati</taxon>
        <taxon>Bacillota</taxon>
        <taxon>Bacilli</taxon>
        <taxon>Bacillales</taxon>
        <taxon>Paenibacillaceae</taxon>
        <taxon>Paenibacillus</taxon>
    </lineage>
</organism>
<proteinExistence type="predicted"/>
<gene>
    <name evidence="1" type="ORF">J2Z18_005254</name>
</gene>
<evidence type="ECO:0000313" key="1">
    <source>
        <dbReference type="EMBL" id="MBP1896140.1"/>
    </source>
</evidence>
<protein>
    <submittedName>
        <fullName evidence="1">Uncharacterized protein</fullName>
    </submittedName>
</protein>
<reference evidence="1 2" key="1">
    <citation type="submission" date="2021-03" db="EMBL/GenBank/DDBJ databases">
        <title>Genomic Encyclopedia of Type Strains, Phase IV (KMG-IV): sequencing the most valuable type-strain genomes for metagenomic binning, comparative biology and taxonomic classification.</title>
        <authorList>
            <person name="Goeker M."/>
        </authorList>
    </citation>
    <scope>NUCLEOTIDE SEQUENCE [LARGE SCALE GENOMIC DNA]</scope>
    <source>
        <strain evidence="1 2">DSM 15596</strain>
    </source>
</reference>
<comment type="caution">
    <text evidence="1">The sequence shown here is derived from an EMBL/GenBank/DDBJ whole genome shotgun (WGS) entry which is preliminary data.</text>
</comment>
<accession>A0ABS4FIR6</accession>
<name>A0ABS4FIR6_9BACL</name>
<sequence>MIQANCCNRYQAPSIFLDLRKYLAQEVAAQLRCPCHSADQLYHLHKVLPDVYSFGQR</sequence>
<dbReference type="Proteomes" id="UP000706926">
    <property type="component" value="Unassembled WGS sequence"/>
</dbReference>
<dbReference type="EMBL" id="JAGGKI010000020">
    <property type="protein sequence ID" value="MBP1896140.1"/>
    <property type="molecule type" value="Genomic_DNA"/>
</dbReference>
<keyword evidence="2" id="KW-1185">Reference proteome</keyword>
<evidence type="ECO:0000313" key="2">
    <source>
        <dbReference type="Proteomes" id="UP000706926"/>
    </source>
</evidence>